<dbReference type="PANTHER" id="PTHR10458">
    <property type="entry name" value="PEPTIDE DEFORMYLASE"/>
    <property type="match status" value="1"/>
</dbReference>
<comment type="similarity">
    <text evidence="1 2">Belongs to the polypeptide deformylase family.</text>
</comment>
<comment type="catalytic activity">
    <reaction evidence="2">
        <text>N-terminal N-formyl-L-methionyl-[peptide] + H2O = N-terminal L-methionyl-[peptide] + formate</text>
        <dbReference type="Rhea" id="RHEA:24420"/>
        <dbReference type="Rhea" id="RHEA-COMP:10639"/>
        <dbReference type="Rhea" id="RHEA-COMP:10640"/>
        <dbReference type="ChEBI" id="CHEBI:15377"/>
        <dbReference type="ChEBI" id="CHEBI:15740"/>
        <dbReference type="ChEBI" id="CHEBI:49298"/>
        <dbReference type="ChEBI" id="CHEBI:64731"/>
        <dbReference type="EC" id="3.5.1.88"/>
    </reaction>
</comment>
<dbReference type="Pfam" id="PF01327">
    <property type="entry name" value="Pep_deformylase"/>
    <property type="match status" value="1"/>
</dbReference>
<gene>
    <name evidence="2" type="primary">def</name>
    <name evidence="3" type="ORF">UU80_C0018G0005</name>
</gene>
<dbReference type="PRINTS" id="PR01576">
    <property type="entry name" value="PDEFORMYLASE"/>
</dbReference>
<dbReference type="InterPro" id="IPR023635">
    <property type="entry name" value="Peptide_deformylase"/>
</dbReference>
<feature type="binding site" evidence="2">
    <location>
        <position position="103"/>
    </location>
    <ligand>
        <name>Fe cation</name>
        <dbReference type="ChEBI" id="CHEBI:24875"/>
    </ligand>
</feature>
<dbReference type="Proteomes" id="UP000034920">
    <property type="component" value="Unassembled WGS sequence"/>
</dbReference>
<comment type="cofactor">
    <cofactor evidence="2">
        <name>Fe(2+)</name>
        <dbReference type="ChEBI" id="CHEBI:29033"/>
    </cofactor>
    <text evidence="2">Binds 1 Fe(2+) ion.</text>
</comment>
<dbReference type="InterPro" id="IPR036821">
    <property type="entry name" value="Peptide_deformylase_sf"/>
</dbReference>
<feature type="binding site" evidence="2">
    <location>
        <position position="149"/>
    </location>
    <ligand>
        <name>Fe cation</name>
        <dbReference type="ChEBI" id="CHEBI:24875"/>
    </ligand>
</feature>
<organism evidence="3 4">
    <name type="scientific">candidate division WWE3 bacterium GW2011_GWA1_41_8</name>
    <dbReference type="NCBI Taxonomy" id="1619103"/>
    <lineage>
        <taxon>Bacteria</taxon>
        <taxon>Katanobacteria</taxon>
    </lineage>
</organism>
<dbReference type="GO" id="GO:0046872">
    <property type="term" value="F:metal ion binding"/>
    <property type="evidence" value="ECO:0007669"/>
    <property type="project" value="UniProtKB-KW"/>
</dbReference>
<evidence type="ECO:0000256" key="1">
    <source>
        <dbReference type="ARBA" id="ARBA00010759"/>
    </source>
</evidence>
<dbReference type="NCBIfam" id="TIGR00079">
    <property type="entry name" value="pept_deformyl"/>
    <property type="match status" value="1"/>
</dbReference>
<dbReference type="STRING" id="1619103.UU80_C0018G0005"/>
<dbReference type="EMBL" id="LCCA01000018">
    <property type="protein sequence ID" value="KKS21869.1"/>
    <property type="molecule type" value="Genomic_DNA"/>
</dbReference>
<name>A0A0G0XA60_UNCKA</name>
<evidence type="ECO:0000256" key="2">
    <source>
        <dbReference type="HAMAP-Rule" id="MF_00163"/>
    </source>
</evidence>
<dbReference type="PATRIC" id="fig|1619103.3.peg.646"/>
<dbReference type="NCBIfam" id="NF001159">
    <property type="entry name" value="PRK00150.1-3"/>
    <property type="match status" value="1"/>
</dbReference>
<keyword evidence="2" id="KW-0378">Hydrolase</keyword>
<evidence type="ECO:0000313" key="4">
    <source>
        <dbReference type="Proteomes" id="UP000034920"/>
    </source>
</evidence>
<keyword evidence="2" id="KW-0479">Metal-binding</keyword>
<sequence length="178" mass="19583">MSVVPIITIPDKRLLQPCEKVTDFGSGTQKVIRNLKDTLQNAKNPEGAGLAAPQIGVLKRITIVRNYVFNPADKETPIVQEFVLINPKIISQSKDTIVEYEGCLSVPNSYGKVERNKKVKIKAQDESGETIRLTASGFFSAVIQHEIDHLNGVLFTSKTIGGLLTEKEFDQFLDVVAG</sequence>
<keyword evidence="2" id="KW-0408">Iron</keyword>
<comment type="function">
    <text evidence="2">Removes the formyl group from the N-terminal Met of newly synthesized proteins. Requires at least a dipeptide for an efficient rate of reaction. N-terminal L-methionine is a prerequisite for activity but the enzyme has broad specificity at other positions.</text>
</comment>
<feature type="binding site" evidence="2">
    <location>
        <position position="145"/>
    </location>
    <ligand>
        <name>Fe cation</name>
        <dbReference type="ChEBI" id="CHEBI:24875"/>
    </ligand>
</feature>
<proteinExistence type="inferred from homology"/>
<dbReference type="AlphaFoldDB" id="A0A0G0XA60"/>
<dbReference type="PANTHER" id="PTHR10458:SF22">
    <property type="entry name" value="PEPTIDE DEFORMYLASE"/>
    <property type="match status" value="1"/>
</dbReference>
<protein>
    <recommendedName>
        <fullName evidence="2">Peptide deformylase</fullName>
        <shortName evidence="2">PDF</shortName>
        <ecNumber evidence="2">3.5.1.88</ecNumber>
    </recommendedName>
    <alternativeName>
        <fullName evidence="2">Polypeptide deformylase</fullName>
    </alternativeName>
</protein>
<dbReference type="EC" id="3.5.1.88" evidence="2"/>
<comment type="caution">
    <text evidence="3">The sequence shown here is derived from an EMBL/GenBank/DDBJ whole genome shotgun (WGS) entry which is preliminary data.</text>
</comment>
<reference evidence="3 4" key="1">
    <citation type="journal article" date="2015" name="Nature">
        <title>rRNA introns, odd ribosomes, and small enigmatic genomes across a large radiation of phyla.</title>
        <authorList>
            <person name="Brown C.T."/>
            <person name="Hug L.A."/>
            <person name="Thomas B.C."/>
            <person name="Sharon I."/>
            <person name="Castelle C.J."/>
            <person name="Singh A."/>
            <person name="Wilkins M.J."/>
            <person name="Williams K.H."/>
            <person name="Banfield J.F."/>
        </authorList>
    </citation>
    <scope>NUCLEOTIDE SEQUENCE [LARGE SCALE GENOMIC DNA]</scope>
</reference>
<dbReference type="GO" id="GO:0042586">
    <property type="term" value="F:peptide deformylase activity"/>
    <property type="evidence" value="ECO:0007669"/>
    <property type="project" value="UniProtKB-UniRule"/>
</dbReference>
<keyword evidence="2" id="KW-0648">Protein biosynthesis</keyword>
<accession>A0A0G0XA60</accession>
<dbReference type="SUPFAM" id="SSF56420">
    <property type="entry name" value="Peptide deformylase"/>
    <property type="match status" value="1"/>
</dbReference>
<dbReference type="HAMAP" id="MF_00163">
    <property type="entry name" value="Pep_deformylase"/>
    <property type="match status" value="1"/>
</dbReference>
<dbReference type="CDD" id="cd00487">
    <property type="entry name" value="Pep_deformylase"/>
    <property type="match status" value="1"/>
</dbReference>
<evidence type="ECO:0000313" key="3">
    <source>
        <dbReference type="EMBL" id="KKS21869.1"/>
    </source>
</evidence>
<dbReference type="Gene3D" id="3.90.45.10">
    <property type="entry name" value="Peptide deformylase"/>
    <property type="match status" value="1"/>
</dbReference>
<feature type="active site" evidence="2">
    <location>
        <position position="146"/>
    </location>
</feature>
<dbReference type="GO" id="GO:0006412">
    <property type="term" value="P:translation"/>
    <property type="evidence" value="ECO:0007669"/>
    <property type="project" value="UniProtKB-UniRule"/>
</dbReference>
<dbReference type="PIRSF" id="PIRSF004749">
    <property type="entry name" value="Pep_def"/>
    <property type="match status" value="1"/>
</dbReference>